<dbReference type="Gene3D" id="2.170.150.80">
    <property type="entry name" value="NAC domain"/>
    <property type="match status" value="1"/>
</dbReference>
<dbReference type="GO" id="GO:0005634">
    <property type="term" value="C:nucleus"/>
    <property type="evidence" value="ECO:0007669"/>
    <property type="project" value="UniProtKB-SubCell"/>
</dbReference>
<keyword evidence="3" id="KW-0238">DNA-binding</keyword>
<dbReference type="FunFam" id="2.170.150.80:FF:000002">
    <property type="entry name" value="Nac domain-containing protein 86"/>
    <property type="match status" value="1"/>
</dbReference>
<accession>A0A2U1PP86</accession>
<comment type="subcellular location">
    <subcellularLocation>
        <location evidence="1">Nucleus</location>
    </subcellularLocation>
</comment>
<proteinExistence type="predicted"/>
<dbReference type="Proteomes" id="UP000245207">
    <property type="component" value="Unassembled WGS sequence"/>
</dbReference>
<dbReference type="STRING" id="35608.A0A2U1PP86"/>
<keyword evidence="5" id="KW-0539">Nucleus</keyword>
<keyword evidence="2" id="KW-0805">Transcription regulation</keyword>
<dbReference type="GO" id="GO:0003677">
    <property type="term" value="F:DNA binding"/>
    <property type="evidence" value="ECO:0007669"/>
    <property type="project" value="UniProtKB-KW"/>
</dbReference>
<comment type="caution">
    <text evidence="7">The sequence shown here is derived from an EMBL/GenBank/DDBJ whole genome shotgun (WGS) entry which is preliminary data.</text>
</comment>
<evidence type="ECO:0000313" key="8">
    <source>
        <dbReference type="Proteomes" id="UP000245207"/>
    </source>
</evidence>
<name>A0A2U1PP86_ARTAN</name>
<dbReference type="OrthoDB" id="1882472at2759"/>
<dbReference type="PANTHER" id="PTHR31744:SF232">
    <property type="entry name" value="TRANSCRIPTION FACTOR NAM FAMILY"/>
    <property type="match status" value="1"/>
</dbReference>
<dbReference type="PANTHER" id="PTHR31744">
    <property type="entry name" value="PROTEIN CUP-SHAPED COTYLEDON 2-RELATED"/>
    <property type="match status" value="1"/>
</dbReference>
<gene>
    <name evidence="7" type="ORF">CTI12_AA129250</name>
</gene>
<organism evidence="7 8">
    <name type="scientific">Artemisia annua</name>
    <name type="common">Sweet wormwood</name>
    <dbReference type="NCBI Taxonomy" id="35608"/>
    <lineage>
        <taxon>Eukaryota</taxon>
        <taxon>Viridiplantae</taxon>
        <taxon>Streptophyta</taxon>
        <taxon>Embryophyta</taxon>
        <taxon>Tracheophyta</taxon>
        <taxon>Spermatophyta</taxon>
        <taxon>Magnoliopsida</taxon>
        <taxon>eudicotyledons</taxon>
        <taxon>Gunneridae</taxon>
        <taxon>Pentapetalae</taxon>
        <taxon>asterids</taxon>
        <taxon>campanulids</taxon>
        <taxon>Asterales</taxon>
        <taxon>Asteraceae</taxon>
        <taxon>Asteroideae</taxon>
        <taxon>Anthemideae</taxon>
        <taxon>Artemisiinae</taxon>
        <taxon>Artemisia</taxon>
    </lineage>
</organism>
<reference evidence="7 8" key="1">
    <citation type="journal article" date="2018" name="Mol. Plant">
        <title>The genome of Artemisia annua provides insight into the evolution of Asteraceae family and artemisinin biosynthesis.</title>
        <authorList>
            <person name="Shen Q."/>
            <person name="Zhang L."/>
            <person name="Liao Z."/>
            <person name="Wang S."/>
            <person name="Yan T."/>
            <person name="Shi P."/>
            <person name="Liu M."/>
            <person name="Fu X."/>
            <person name="Pan Q."/>
            <person name="Wang Y."/>
            <person name="Lv Z."/>
            <person name="Lu X."/>
            <person name="Zhang F."/>
            <person name="Jiang W."/>
            <person name="Ma Y."/>
            <person name="Chen M."/>
            <person name="Hao X."/>
            <person name="Li L."/>
            <person name="Tang Y."/>
            <person name="Lv G."/>
            <person name="Zhou Y."/>
            <person name="Sun X."/>
            <person name="Brodelius P.E."/>
            <person name="Rose J.K.C."/>
            <person name="Tang K."/>
        </authorList>
    </citation>
    <scope>NUCLEOTIDE SEQUENCE [LARGE SCALE GENOMIC DNA]</scope>
    <source>
        <strain evidence="8">cv. Huhao1</strain>
        <tissue evidence="7">Leaf</tissue>
    </source>
</reference>
<evidence type="ECO:0000313" key="7">
    <source>
        <dbReference type="EMBL" id="PWA87540.1"/>
    </source>
</evidence>
<dbReference type="InterPro" id="IPR003441">
    <property type="entry name" value="NAC-dom"/>
</dbReference>
<sequence>MKKLSPGFRFHPTDEELVMYFLKRKVLGKRLVAEVIAEVNIYDFSPWDLPDMSKLKYGDLEWFFFCPKSRKYSSGSRTNRATEAGYWKATGKDREVKYKDKVVAAIKTLVFHLGHSPKGTRTDWVLHEYRMDDKDLANAGVIQDTYVLCRLFEKSGLGPKNGAQYGAPFEEEEWDNMDENEVISFESSAMITTDTFNSNAAVTNMTLTEPAPSAVTSSDSERLVVQVGANKTLYSNASSSVVTNMTTTEPGPSTVTSDNELFVQFGATKALNSNASSLGVANMTSTEAGPSTITFSENETHLYTAANDDVLLDHEWTDSILQITNTQVLEDCNVKNIMTDAPNGDDLIFLDDLSLDGFDMSTAEGSAGFNADAFFADDLDDIFARFADD</sequence>
<dbReference type="EMBL" id="PKPP01000904">
    <property type="protein sequence ID" value="PWA87540.1"/>
    <property type="molecule type" value="Genomic_DNA"/>
</dbReference>
<dbReference type="AlphaFoldDB" id="A0A2U1PP86"/>
<evidence type="ECO:0000256" key="3">
    <source>
        <dbReference type="ARBA" id="ARBA00023125"/>
    </source>
</evidence>
<dbReference type="InterPro" id="IPR036093">
    <property type="entry name" value="NAC_dom_sf"/>
</dbReference>
<evidence type="ECO:0000256" key="1">
    <source>
        <dbReference type="ARBA" id="ARBA00004123"/>
    </source>
</evidence>
<feature type="domain" description="NAC" evidence="6">
    <location>
        <begin position="4"/>
        <end position="154"/>
    </location>
</feature>
<evidence type="ECO:0000256" key="5">
    <source>
        <dbReference type="ARBA" id="ARBA00023242"/>
    </source>
</evidence>
<dbReference type="PROSITE" id="PS51005">
    <property type="entry name" value="NAC"/>
    <property type="match status" value="1"/>
</dbReference>
<keyword evidence="4" id="KW-0804">Transcription</keyword>
<evidence type="ECO:0000256" key="2">
    <source>
        <dbReference type="ARBA" id="ARBA00023015"/>
    </source>
</evidence>
<dbReference type="GO" id="GO:0006355">
    <property type="term" value="P:regulation of DNA-templated transcription"/>
    <property type="evidence" value="ECO:0007669"/>
    <property type="project" value="InterPro"/>
</dbReference>
<evidence type="ECO:0000256" key="4">
    <source>
        <dbReference type="ARBA" id="ARBA00023163"/>
    </source>
</evidence>
<evidence type="ECO:0000259" key="6">
    <source>
        <dbReference type="PROSITE" id="PS51005"/>
    </source>
</evidence>
<dbReference type="Pfam" id="PF02365">
    <property type="entry name" value="NAM"/>
    <property type="match status" value="1"/>
</dbReference>
<protein>
    <submittedName>
        <fullName evidence="7">NAC domain-containing protein</fullName>
    </submittedName>
</protein>
<dbReference type="SUPFAM" id="SSF101941">
    <property type="entry name" value="NAC domain"/>
    <property type="match status" value="1"/>
</dbReference>
<keyword evidence="8" id="KW-1185">Reference proteome</keyword>